<protein>
    <submittedName>
        <fullName evidence="12">Uncharacterized protein</fullName>
    </submittedName>
</protein>
<dbReference type="SMART" id="SM00369">
    <property type="entry name" value="LRR_TYP"/>
    <property type="match status" value="3"/>
</dbReference>
<keyword evidence="1" id="KW-0433">Leucine-rich repeat</keyword>
<dbReference type="PRINTS" id="PR00364">
    <property type="entry name" value="DISEASERSIST"/>
</dbReference>
<reference evidence="12 13" key="1">
    <citation type="journal article" date="2016" name="G3 (Bethesda)">
        <title>First Draft Assembly and Annotation of the Genome of a California Endemic Oak Quercus lobata Nee (Fagaceae).</title>
        <authorList>
            <person name="Sork V.L."/>
            <person name="Fitz-Gibbon S.T."/>
            <person name="Puiu D."/>
            <person name="Crepeau M."/>
            <person name="Gugger P.F."/>
            <person name="Sherman R."/>
            <person name="Stevens K."/>
            <person name="Langley C.H."/>
            <person name="Pellegrini M."/>
            <person name="Salzberg S.L."/>
        </authorList>
    </citation>
    <scope>NUCLEOTIDE SEQUENCE [LARGE SCALE GENOMIC DNA]</scope>
    <source>
        <strain evidence="12 13">cv. SW786</strain>
    </source>
</reference>
<dbReference type="InterPro" id="IPR002182">
    <property type="entry name" value="NB-ARC"/>
</dbReference>
<feature type="domain" description="Disease resistance R13L4/SHOC-2-like LRR" evidence="11">
    <location>
        <begin position="487"/>
        <end position="554"/>
    </location>
</feature>
<dbReference type="AlphaFoldDB" id="A0A7N2MWG8"/>
<dbReference type="GO" id="GO:0043531">
    <property type="term" value="F:ADP binding"/>
    <property type="evidence" value="ECO:0007669"/>
    <property type="project" value="InterPro"/>
</dbReference>
<dbReference type="Gene3D" id="1.20.5.4130">
    <property type="match status" value="1"/>
</dbReference>
<dbReference type="EMBL" id="LRBV02000011">
    <property type="status" value="NOT_ANNOTATED_CDS"/>
    <property type="molecule type" value="Genomic_DNA"/>
</dbReference>
<evidence type="ECO:0000256" key="3">
    <source>
        <dbReference type="ARBA" id="ARBA00022741"/>
    </source>
</evidence>
<accession>A0A7N2MWG8</accession>
<dbReference type="SUPFAM" id="SSF52540">
    <property type="entry name" value="P-loop containing nucleoside triphosphate hydrolases"/>
    <property type="match status" value="1"/>
</dbReference>
<dbReference type="InterPro" id="IPR001611">
    <property type="entry name" value="Leu-rich_rpt"/>
</dbReference>
<dbReference type="PROSITE" id="PS51450">
    <property type="entry name" value="LRR"/>
    <property type="match status" value="3"/>
</dbReference>
<dbReference type="Pfam" id="PF23598">
    <property type="entry name" value="LRR_14"/>
    <property type="match status" value="2"/>
</dbReference>
<feature type="coiled-coil region" evidence="6">
    <location>
        <begin position="35"/>
        <end position="69"/>
    </location>
</feature>
<sequence>MADAILYGVVRKIIESLGSSTLKQIGSIWGVKDDLEKMNNTVLAIQAVLEDAEQQVQNHQDEHWLMKLREVVFDADDLLSDFSTHVFRRKVMGGDKMAKKVRVFFSSSNQIVFSLKMACKIKAMRERLNDIAYNRNNFQLIQRPLETQAVTRERETKLAMGERETHSFVRKEEVIGREEDKMAIIGLLQDSDVEKNVSFIAIVGIGGLGKSTLAQYIYNDEMVNAHFELKMWVCVSDVFDVKTIVENMITSATKKKPESLLMEHLQDELRIILNQKIYLLALDDVWNENKATWGKLKALLLDGKKGSKVVITTRTKLVADVTSPFSQYYLRGLSDDQSWALLKQMAFEEGKETINSDFEVIAQGLIQSPDENLLLVDVADDYFKELLWRSFFQEVGEDEGMTRRFKMHDLIHDLAQSVSKSECTLVDSNANNVNDKVRHLSFPFYNVSFFKENLSKLVKANKIRTFILACNKRYYVQGTIEESTLKKLISTFRYLRALDLHGLNMKMLPNTIGTLIHLKYLDLSSNDIEVLPSSITKLVNLQTLKLCQCEKLRELLVVIQKIVSLKHLDLSYNNIEVLPNSITKLMNLQTLKLSQCKRLRELPVDIQKLVSLKHLDLSSNDIEVLPSSITKLVTLQTLKLCQCKRLRELLVDIEKLVSLRHLDLKDCENLTHMSCGLGQLTSLQTLNLFVVSEGLVGSSKHCGGLAELNKLNDLTGKLEVKNLARVKDATPEFKAANLKEKQHLKIDNCNKCQYLPPLYQLPTLRKLSVWQMDGLEYMTDGDMNDEMFASLASPSTFFPSLERLILSNCRNLKGWWRSVDKGNEATTTSTISSSSSSTNRYHQHMPYFPRLSFFRFWDCPKMTCMPLFPNLEKELWLKNSSWKALEETIEMNNRGGRASSFPSSSSSSSSSSSFSPPLSKLQLLRLFEIEELESLPEEWKEQEDFKWEEWREEESLFLTIQKLVHKVLLDKIWLIQPWMMKRQKSSTGAFLFAITLKFRFMWPYWGSRGIGALQPSQPVQVYQCTVKPLMPARSTYRCGVLLCCNWIKTFMRLVLTP</sequence>
<dbReference type="PANTHER" id="PTHR36766">
    <property type="entry name" value="PLANT BROAD-SPECTRUM MILDEW RESISTANCE PROTEIN RPW8"/>
    <property type="match status" value="1"/>
</dbReference>
<keyword evidence="13" id="KW-1185">Reference proteome</keyword>
<dbReference type="InterPro" id="IPR032675">
    <property type="entry name" value="LRR_dom_sf"/>
</dbReference>
<evidence type="ECO:0000259" key="9">
    <source>
        <dbReference type="Pfam" id="PF18052"/>
    </source>
</evidence>
<keyword evidence="4" id="KW-0611">Plant defense</keyword>
<proteinExistence type="predicted"/>
<evidence type="ECO:0000256" key="2">
    <source>
        <dbReference type="ARBA" id="ARBA00022737"/>
    </source>
</evidence>
<dbReference type="Pfam" id="PF18052">
    <property type="entry name" value="Rx_N"/>
    <property type="match status" value="1"/>
</dbReference>
<evidence type="ECO:0000259" key="8">
    <source>
        <dbReference type="Pfam" id="PF00931"/>
    </source>
</evidence>
<dbReference type="Gramene" id="QL11p011339:mrna">
    <property type="protein sequence ID" value="QL11p011339:mrna"/>
    <property type="gene ID" value="QL11p011339"/>
</dbReference>
<dbReference type="Pfam" id="PF00560">
    <property type="entry name" value="LRR_1"/>
    <property type="match status" value="1"/>
</dbReference>
<dbReference type="Gene3D" id="3.80.10.10">
    <property type="entry name" value="Ribonuclease Inhibitor"/>
    <property type="match status" value="3"/>
</dbReference>
<dbReference type="CDD" id="cd14798">
    <property type="entry name" value="RX-CC_like"/>
    <property type="match status" value="1"/>
</dbReference>
<organism evidence="12 13">
    <name type="scientific">Quercus lobata</name>
    <name type="common">Valley oak</name>
    <dbReference type="NCBI Taxonomy" id="97700"/>
    <lineage>
        <taxon>Eukaryota</taxon>
        <taxon>Viridiplantae</taxon>
        <taxon>Streptophyta</taxon>
        <taxon>Embryophyta</taxon>
        <taxon>Tracheophyta</taxon>
        <taxon>Spermatophyta</taxon>
        <taxon>Magnoliopsida</taxon>
        <taxon>eudicotyledons</taxon>
        <taxon>Gunneridae</taxon>
        <taxon>Pentapetalae</taxon>
        <taxon>rosids</taxon>
        <taxon>fabids</taxon>
        <taxon>Fagales</taxon>
        <taxon>Fagaceae</taxon>
        <taxon>Quercus</taxon>
    </lineage>
</organism>
<dbReference type="InParanoid" id="A0A7N2MWG8"/>
<dbReference type="InterPro" id="IPR041118">
    <property type="entry name" value="Rx_N"/>
</dbReference>
<dbReference type="GO" id="GO:0005524">
    <property type="term" value="F:ATP binding"/>
    <property type="evidence" value="ECO:0007669"/>
    <property type="project" value="UniProtKB-KW"/>
</dbReference>
<feature type="domain" description="Disease resistance N-terminal" evidence="9">
    <location>
        <begin position="9"/>
        <end position="96"/>
    </location>
</feature>
<feature type="region of interest" description="Disordered" evidence="7">
    <location>
        <begin position="894"/>
        <end position="917"/>
    </location>
</feature>
<dbReference type="Pfam" id="PF00931">
    <property type="entry name" value="NB-ARC"/>
    <property type="match status" value="1"/>
</dbReference>
<dbReference type="InterPro" id="IPR055414">
    <property type="entry name" value="LRR_R13L4/SHOC2-like"/>
</dbReference>
<evidence type="ECO:0000256" key="7">
    <source>
        <dbReference type="SAM" id="MobiDB-lite"/>
    </source>
</evidence>
<dbReference type="EnsemblPlants" id="QL11p011339:mrna">
    <property type="protein sequence ID" value="QL11p011339:mrna"/>
    <property type="gene ID" value="QL11p011339"/>
</dbReference>
<evidence type="ECO:0000313" key="12">
    <source>
        <dbReference type="EnsemblPlants" id="QL11p011339:mrna"/>
    </source>
</evidence>
<dbReference type="Pfam" id="PF23559">
    <property type="entry name" value="WHD_DRP"/>
    <property type="match status" value="1"/>
</dbReference>
<feature type="domain" description="Disease resistance R13L4/SHOC-2-like LRR" evidence="11">
    <location>
        <begin position="598"/>
        <end position="783"/>
    </location>
</feature>
<evidence type="ECO:0000256" key="6">
    <source>
        <dbReference type="SAM" id="Coils"/>
    </source>
</evidence>
<dbReference type="InterPro" id="IPR027417">
    <property type="entry name" value="P-loop_NTPase"/>
</dbReference>
<keyword evidence="2" id="KW-0677">Repeat</keyword>
<feature type="domain" description="NB-ARC" evidence="8">
    <location>
        <begin position="180"/>
        <end position="349"/>
    </location>
</feature>
<dbReference type="Proteomes" id="UP000594261">
    <property type="component" value="Chromosome 11"/>
</dbReference>
<evidence type="ECO:0000259" key="11">
    <source>
        <dbReference type="Pfam" id="PF23598"/>
    </source>
</evidence>
<evidence type="ECO:0000256" key="5">
    <source>
        <dbReference type="ARBA" id="ARBA00022840"/>
    </source>
</evidence>
<evidence type="ECO:0000313" key="13">
    <source>
        <dbReference type="Proteomes" id="UP000594261"/>
    </source>
</evidence>
<keyword evidence="6" id="KW-0175">Coiled coil</keyword>
<feature type="domain" description="Disease resistance protein winged helix" evidence="10">
    <location>
        <begin position="361"/>
        <end position="415"/>
    </location>
</feature>
<dbReference type="Gene3D" id="3.40.50.300">
    <property type="entry name" value="P-loop containing nucleotide triphosphate hydrolases"/>
    <property type="match status" value="1"/>
</dbReference>
<dbReference type="InterPro" id="IPR038005">
    <property type="entry name" value="RX-like_CC"/>
</dbReference>
<feature type="compositionally biased region" description="Low complexity" evidence="7">
    <location>
        <begin position="899"/>
        <end position="917"/>
    </location>
</feature>
<dbReference type="PANTHER" id="PTHR36766:SF70">
    <property type="entry name" value="DISEASE RESISTANCE PROTEIN RGA4"/>
    <property type="match status" value="1"/>
</dbReference>
<reference evidence="12" key="2">
    <citation type="submission" date="2021-01" db="UniProtKB">
        <authorList>
            <consortium name="EnsemblPlants"/>
        </authorList>
    </citation>
    <scope>IDENTIFICATION</scope>
</reference>
<dbReference type="GO" id="GO:0006952">
    <property type="term" value="P:defense response"/>
    <property type="evidence" value="ECO:0007669"/>
    <property type="project" value="UniProtKB-KW"/>
</dbReference>
<keyword evidence="5" id="KW-0067">ATP-binding</keyword>
<evidence type="ECO:0000256" key="1">
    <source>
        <dbReference type="ARBA" id="ARBA00022614"/>
    </source>
</evidence>
<dbReference type="InterPro" id="IPR058922">
    <property type="entry name" value="WHD_DRP"/>
</dbReference>
<dbReference type="GO" id="GO:0051707">
    <property type="term" value="P:response to other organism"/>
    <property type="evidence" value="ECO:0007669"/>
    <property type="project" value="UniProtKB-ARBA"/>
</dbReference>
<evidence type="ECO:0000259" key="10">
    <source>
        <dbReference type="Pfam" id="PF23559"/>
    </source>
</evidence>
<dbReference type="SUPFAM" id="SSF52058">
    <property type="entry name" value="L domain-like"/>
    <property type="match status" value="1"/>
</dbReference>
<evidence type="ECO:0000256" key="4">
    <source>
        <dbReference type="ARBA" id="ARBA00022821"/>
    </source>
</evidence>
<dbReference type="InterPro" id="IPR003591">
    <property type="entry name" value="Leu-rich_rpt_typical-subtyp"/>
</dbReference>
<keyword evidence="3" id="KW-0547">Nucleotide-binding</keyword>
<name>A0A7N2MWG8_QUELO</name>